<comment type="caution">
    <text evidence="1">The sequence shown here is derived from an EMBL/GenBank/DDBJ whole genome shotgun (WGS) entry which is preliminary data.</text>
</comment>
<dbReference type="EC" id="3.5.4.25" evidence="1"/>
<name>A0ACC6QK07_9ACTN</name>
<evidence type="ECO:0000313" key="2">
    <source>
        <dbReference type="Proteomes" id="UP001375539"/>
    </source>
</evidence>
<sequence>MATVQLSTKYGVFLAIGYLDRIRGDEQIALVYGDIEGDDALTRLHSECLTGDAFGSRHCECGDQLSAALRAIVSEGRGVLVYLQGHEGRGIGLLAKLRAMQLQAEGLDTVEANLALGLPVDARDYGVAADILHDLGVRSVRLMSNNPRKREALQQHGIKVTEQVPLLTQPSEENIFYLRAKRERLGHHLPHLDRAADQS</sequence>
<gene>
    <name evidence="1" type="primary">ribA</name>
    <name evidence="1" type="ORF">WKI58_19205</name>
</gene>
<protein>
    <submittedName>
        <fullName evidence="1">GTP cyclohydrolase II</fullName>
        <ecNumber evidence="1">3.5.4.25</ecNumber>
    </submittedName>
</protein>
<keyword evidence="1" id="KW-0378">Hydrolase</keyword>
<proteinExistence type="predicted"/>
<keyword evidence="2" id="KW-1185">Reference proteome</keyword>
<dbReference type="Proteomes" id="UP001375539">
    <property type="component" value="Unassembled WGS sequence"/>
</dbReference>
<reference evidence="1" key="1">
    <citation type="submission" date="2024-03" db="EMBL/GenBank/DDBJ databases">
        <title>Novel Streptomyces species of biotechnological and ecological value are a feature of Machair soil.</title>
        <authorList>
            <person name="Prole J.R."/>
            <person name="Goodfellow M."/>
            <person name="Allenby N."/>
            <person name="Ward A.C."/>
        </authorList>
    </citation>
    <scope>NUCLEOTIDE SEQUENCE</scope>
    <source>
        <strain evidence="1">MS1.AVA.4</strain>
    </source>
</reference>
<accession>A0ACC6QK07</accession>
<evidence type="ECO:0000313" key="1">
    <source>
        <dbReference type="EMBL" id="MEJ8658621.1"/>
    </source>
</evidence>
<dbReference type="EMBL" id="JBBKAI010000002">
    <property type="protein sequence ID" value="MEJ8658621.1"/>
    <property type="molecule type" value="Genomic_DNA"/>
</dbReference>
<organism evidence="1 2">
    <name type="scientific">Streptomyces pratisoli</name>
    <dbReference type="NCBI Taxonomy" id="3139917"/>
    <lineage>
        <taxon>Bacteria</taxon>
        <taxon>Bacillati</taxon>
        <taxon>Actinomycetota</taxon>
        <taxon>Actinomycetes</taxon>
        <taxon>Kitasatosporales</taxon>
        <taxon>Streptomycetaceae</taxon>
        <taxon>Streptomyces</taxon>
    </lineage>
</organism>